<dbReference type="RefSeq" id="WP_142872880.1">
    <property type="nucleotide sequence ID" value="NZ_CP045503.2"/>
</dbReference>
<keyword evidence="5" id="KW-0411">Iron-sulfur</keyword>
<evidence type="ECO:0000259" key="6">
    <source>
        <dbReference type="PROSITE" id="PS51379"/>
    </source>
</evidence>
<name>A0ABX6V6L5_9GAMM</name>
<keyword evidence="8" id="KW-1185">Reference proteome</keyword>
<evidence type="ECO:0000256" key="3">
    <source>
        <dbReference type="ARBA" id="ARBA00022737"/>
    </source>
</evidence>
<keyword evidence="3" id="KW-0677">Repeat</keyword>
<dbReference type="Proteomes" id="UP000316416">
    <property type="component" value="Chromosome"/>
</dbReference>
<dbReference type="PROSITE" id="PS00198">
    <property type="entry name" value="4FE4S_FER_1"/>
    <property type="match status" value="1"/>
</dbReference>
<dbReference type="EMBL" id="CP045503">
    <property type="protein sequence ID" value="QPG57519.1"/>
    <property type="molecule type" value="Genomic_DNA"/>
</dbReference>
<gene>
    <name evidence="7" type="ORF">FM038_008740</name>
</gene>
<keyword evidence="4" id="KW-0408">Iron</keyword>
<feature type="domain" description="4Fe-4S ferredoxin-type" evidence="6">
    <location>
        <begin position="80"/>
        <end position="109"/>
    </location>
</feature>
<evidence type="ECO:0000256" key="4">
    <source>
        <dbReference type="ARBA" id="ARBA00023004"/>
    </source>
</evidence>
<dbReference type="SUPFAM" id="SSF54862">
    <property type="entry name" value="4Fe-4S ferredoxins"/>
    <property type="match status" value="1"/>
</dbReference>
<dbReference type="PANTHER" id="PTHR42859">
    <property type="entry name" value="OXIDOREDUCTASE"/>
    <property type="match status" value="1"/>
</dbReference>
<accession>A0ABX6V6L5</accession>
<evidence type="ECO:0000256" key="1">
    <source>
        <dbReference type="ARBA" id="ARBA00022485"/>
    </source>
</evidence>
<sequence length="182" mass="19949">MNRFVFADPNLCIGCRTCEVACVLSHQDDSRIAAFDPTRFYPRLTLVRNGQVTTPIMCRQCEDAPCEQVCPNNAIYREGGQVHVIQERCIGCKTCAVACPYGAMNVVAFPVEQKPSSALFAMNKIKAQALKCDLCDHRAQGPACVEVCPTNALRVIEPEDMTKLNQQKRQEAAVAALAGVPM</sequence>
<dbReference type="InterPro" id="IPR017896">
    <property type="entry name" value="4Fe4S_Fe-S-bd"/>
</dbReference>
<dbReference type="PROSITE" id="PS51379">
    <property type="entry name" value="4FE4S_FER_2"/>
    <property type="match status" value="3"/>
</dbReference>
<organism evidence="7 8">
    <name type="scientific">Shewanella eurypsychrophilus</name>
    <dbReference type="NCBI Taxonomy" id="2593656"/>
    <lineage>
        <taxon>Bacteria</taxon>
        <taxon>Pseudomonadati</taxon>
        <taxon>Pseudomonadota</taxon>
        <taxon>Gammaproteobacteria</taxon>
        <taxon>Alteromonadales</taxon>
        <taxon>Shewanellaceae</taxon>
        <taxon>Shewanella</taxon>
    </lineage>
</organism>
<evidence type="ECO:0000313" key="8">
    <source>
        <dbReference type="Proteomes" id="UP000316416"/>
    </source>
</evidence>
<keyword evidence="2" id="KW-0479">Metal-binding</keyword>
<feature type="domain" description="4Fe-4S ferredoxin-type" evidence="6">
    <location>
        <begin position="126"/>
        <end position="158"/>
    </location>
</feature>
<feature type="domain" description="4Fe-4S ferredoxin-type" evidence="6">
    <location>
        <begin position="2"/>
        <end position="22"/>
    </location>
</feature>
<dbReference type="CDD" id="cd10554">
    <property type="entry name" value="HycB_like"/>
    <property type="match status" value="1"/>
</dbReference>
<dbReference type="InterPro" id="IPR050294">
    <property type="entry name" value="RnfB_subfamily"/>
</dbReference>
<protein>
    <submittedName>
        <fullName evidence="7">4Fe-4S binding protein</fullName>
    </submittedName>
</protein>
<dbReference type="InterPro" id="IPR017900">
    <property type="entry name" value="4Fe4S_Fe_S_CS"/>
</dbReference>
<dbReference type="Pfam" id="PF13247">
    <property type="entry name" value="Fer4_11"/>
    <property type="match status" value="1"/>
</dbReference>
<dbReference type="PANTHER" id="PTHR42859:SF17">
    <property type="entry name" value="ELECTRON TRANSPORT PROTEIN HYDN-RELATED"/>
    <property type="match status" value="1"/>
</dbReference>
<reference evidence="7" key="1">
    <citation type="submission" date="2021-07" db="EMBL/GenBank/DDBJ databases">
        <title>Shewanella sp. YLB-07 whole genome sequence.</title>
        <authorList>
            <person name="Yu L."/>
        </authorList>
    </citation>
    <scope>NUCLEOTIDE SEQUENCE</scope>
    <source>
        <strain evidence="7">YLB-08</strain>
    </source>
</reference>
<keyword evidence="1" id="KW-0004">4Fe-4S</keyword>
<proteinExistence type="predicted"/>
<evidence type="ECO:0000256" key="2">
    <source>
        <dbReference type="ARBA" id="ARBA00022723"/>
    </source>
</evidence>
<dbReference type="Gene3D" id="3.30.70.20">
    <property type="match status" value="2"/>
</dbReference>
<evidence type="ECO:0000313" key="7">
    <source>
        <dbReference type="EMBL" id="QPG57519.1"/>
    </source>
</evidence>
<evidence type="ECO:0000256" key="5">
    <source>
        <dbReference type="ARBA" id="ARBA00023014"/>
    </source>
</evidence>